<comment type="subcellular location">
    <subcellularLocation>
        <location evidence="1">Membrane</location>
        <topology evidence="1">Multi-pass membrane protein</topology>
    </subcellularLocation>
</comment>
<feature type="compositionally biased region" description="Pro residues" evidence="6">
    <location>
        <begin position="257"/>
        <end position="267"/>
    </location>
</feature>
<dbReference type="GeneID" id="38776879"/>
<feature type="transmembrane region" description="Helical" evidence="7">
    <location>
        <begin position="6"/>
        <end position="30"/>
    </location>
</feature>
<dbReference type="AlphaFoldDB" id="A0A401GCT0"/>
<dbReference type="GO" id="GO:0000139">
    <property type="term" value="C:Golgi membrane"/>
    <property type="evidence" value="ECO:0007669"/>
    <property type="project" value="TreeGrafter"/>
</dbReference>
<comment type="similarity">
    <text evidence="2">Belongs to the SVP26 family.</text>
</comment>
<dbReference type="GO" id="GO:0030134">
    <property type="term" value="C:COPII-coated ER to Golgi transport vesicle"/>
    <property type="evidence" value="ECO:0007669"/>
    <property type="project" value="TreeGrafter"/>
</dbReference>
<protein>
    <submittedName>
        <fullName evidence="8">Protein SVP26</fullName>
    </submittedName>
</protein>
<dbReference type="GO" id="GO:0097020">
    <property type="term" value="F:COPII receptor activity"/>
    <property type="evidence" value="ECO:0007669"/>
    <property type="project" value="InterPro"/>
</dbReference>
<keyword evidence="5 7" id="KW-0472">Membrane</keyword>
<comment type="caution">
    <text evidence="8">The sequence shown here is derived from an EMBL/GenBank/DDBJ whole genome shotgun (WGS) entry which is preliminary data.</text>
</comment>
<dbReference type="RefSeq" id="XP_027610875.1">
    <property type="nucleotide sequence ID" value="XM_027755074.1"/>
</dbReference>
<evidence type="ECO:0000256" key="1">
    <source>
        <dbReference type="ARBA" id="ARBA00004141"/>
    </source>
</evidence>
<sequence length="336" mass="37359">MTLLHSLSYVGAAMAFIFVILSLASGLLWLSELIEEHSRTSKAVGQRSTYGIIILHILLYLSDSLPLKLIMFSIFCHIVYLQNFTASWPFISLSSLGFVASCVLVVLDHFFWFFYFSRITQETRHRSQRTYRSPQDSQAAPGFAEIATFFGICVWFVPLFLFLSLSANDNALPLSAENNIIPATPTSPSKPIMTRPRASLFKSLYDRMPRLRPKQRRRDTSEGIIAPRSPSLVRVPSSPTPGQSSIGLQRVPSMNSLPPPLLSPTPPLRRLSSDSYAHPPSPGMLAAGDTVFDSPQPSDRLTKFALGSPPRRVTGRPLDDRRLEMRRATSAYAGST</sequence>
<evidence type="ECO:0000256" key="5">
    <source>
        <dbReference type="ARBA" id="ARBA00023136"/>
    </source>
</evidence>
<feature type="compositionally biased region" description="Basic and acidic residues" evidence="6">
    <location>
        <begin position="317"/>
        <end position="327"/>
    </location>
</feature>
<evidence type="ECO:0000256" key="7">
    <source>
        <dbReference type="SAM" id="Phobius"/>
    </source>
</evidence>
<proteinExistence type="inferred from homology"/>
<dbReference type="PANTHER" id="PTHR13144">
    <property type="entry name" value="TEX261 PROTEIN"/>
    <property type="match status" value="1"/>
</dbReference>
<dbReference type="Pfam" id="PF04148">
    <property type="entry name" value="Erv26"/>
    <property type="match status" value="1"/>
</dbReference>
<feature type="transmembrane region" description="Helical" evidence="7">
    <location>
        <begin position="50"/>
        <end position="80"/>
    </location>
</feature>
<accession>A0A401GCT0</accession>
<evidence type="ECO:0000256" key="3">
    <source>
        <dbReference type="ARBA" id="ARBA00022692"/>
    </source>
</evidence>
<gene>
    <name evidence="8" type="ORF">SCP_0211640</name>
</gene>
<reference evidence="8 9" key="1">
    <citation type="journal article" date="2018" name="Sci. Rep.">
        <title>Genome sequence of the cauliflower mushroom Sparassis crispa (Hanabiratake) and its association with beneficial usage.</title>
        <authorList>
            <person name="Kiyama R."/>
            <person name="Furutani Y."/>
            <person name="Kawaguchi K."/>
            <person name="Nakanishi T."/>
        </authorList>
    </citation>
    <scope>NUCLEOTIDE SEQUENCE [LARGE SCALE GENOMIC DNA]</scope>
</reference>
<keyword evidence="9" id="KW-1185">Reference proteome</keyword>
<feature type="transmembrane region" description="Helical" evidence="7">
    <location>
        <begin position="142"/>
        <end position="165"/>
    </location>
</feature>
<evidence type="ECO:0000313" key="8">
    <source>
        <dbReference type="EMBL" id="GBE79962.1"/>
    </source>
</evidence>
<dbReference type="Proteomes" id="UP000287166">
    <property type="component" value="Unassembled WGS sequence"/>
</dbReference>
<feature type="region of interest" description="Disordered" evidence="6">
    <location>
        <begin position="209"/>
        <end position="336"/>
    </location>
</feature>
<evidence type="ECO:0000256" key="6">
    <source>
        <dbReference type="SAM" id="MobiDB-lite"/>
    </source>
</evidence>
<name>A0A401GCT0_9APHY</name>
<keyword evidence="4 7" id="KW-1133">Transmembrane helix</keyword>
<evidence type="ECO:0000256" key="4">
    <source>
        <dbReference type="ARBA" id="ARBA00022989"/>
    </source>
</evidence>
<dbReference type="OrthoDB" id="28257at2759"/>
<keyword evidence="3 7" id="KW-0812">Transmembrane</keyword>
<organism evidence="8 9">
    <name type="scientific">Sparassis crispa</name>
    <dbReference type="NCBI Taxonomy" id="139825"/>
    <lineage>
        <taxon>Eukaryota</taxon>
        <taxon>Fungi</taxon>
        <taxon>Dikarya</taxon>
        <taxon>Basidiomycota</taxon>
        <taxon>Agaricomycotina</taxon>
        <taxon>Agaricomycetes</taxon>
        <taxon>Polyporales</taxon>
        <taxon>Sparassidaceae</taxon>
        <taxon>Sparassis</taxon>
    </lineage>
</organism>
<dbReference type="InterPro" id="IPR007277">
    <property type="entry name" value="Svp26/Tex261"/>
</dbReference>
<evidence type="ECO:0000256" key="2">
    <source>
        <dbReference type="ARBA" id="ARBA00008096"/>
    </source>
</evidence>
<feature type="compositionally biased region" description="Low complexity" evidence="6">
    <location>
        <begin position="227"/>
        <end position="237"/>
    </location>
</feature>
<dbReference type="GO" id="GO:0005789">
    <property type="term" value="C:endoplasmic reticulum membrane"/>
    <property type="evidence" value="ECO:0007669"/>
    <property type="project" value="TreeGrafter"/>
</dbReference>
<dbReference type="GO" id="GO:0006888">
    <property type="term" value="P:endoplasmic reticulum to Golgi vesicle-mediated transport"/>
    <property type="evidence" value="ECO:0007669"/>
    <property type="project" value="InterPro"/>
</dbReference>
<dbReference type="PANTHER" id="PTHR13144:SF0">
    <property type="entry name" value="PROTEIN TEX261"/>
    <property type="match status" value="1"/>
</dbReference>
<feature type="transmembrane region" description="Helical" evidence="7">
    <location>
        <begin position="86"/>
        <end position="116"/>
    </location>
</feature>
<dbReference type="FunCoup" id="A0A401GCT0">
    <property type="interactions" value="91"/>
</dbReference>
<dbReference type="EMBL" id="BFAD01000002">
    <property type="protein sequence ID" value="GBE79962.1"/>
    <property type="molecule type" value="Genomic_DNA"/>
</dbReference>
<dbReference type="InParanoid" id="A0A401GCT0"/>
<evidence type="ECO:0000313" key="9">
    <source>
        <dbReference type="Proteomes" id="UP000287166"/>
    </source>
</evidence>